<dbReference type="AlphaFoldDB" id="A0A498MH03"/>
<feature type="transmembrane region" description="Helical" evidence="1">
    <location>
        <begin position="12"/>
        <end position="34"/>
    </location>
</feature>
<organism evidence="2 3">
    <name type="scientific">Labeo rohita</name>
    <name type="common">Indian major carp</name>
    <name type="synonym">Cyprinus rohita</name>
    <dbReference type="NCBI Taxonomy" id="84645"/>
    <lineage>
        <taxon>Eukaryota</taxon>
        <taxon>Metazoa</taxon>
        <taxon>Chordata</taxon>
        <taxon>Craniata</taxon>
        <taxon>Vertebrata</taxon>
        <taxon>Euteleostomi</taxon>
        <taxon>Actinopterygii</taxon>
        <taxon>Neopterygii</taxon>
        <taxon>Teleostei</taxon>
        <taxon>Ostariophysi</taxon>
        <taxon>Cypriniformes</taxon>
        <taxon>Cyprinidae</taxon>
        <taxon>Labeoninae</taxon>
        <taxon>Labeonini</taxon>
        <taxon>Labeo</taxon>
    </lineage>
</organism>
<keyword evidence="1" id="KW-1133">Transmembrane helix</keyword>
<name>A0A498MH03_LABRO</name>
<keyword evidence="1" id="KW-0812">Transmembrane</keyword>
<proteinExistence type="predicted"/>
<accession>A0A498MH03</accession>
<evidence type="ECO:0000313" key="2">
    <source>
        <dbReference type="EMBL" id="RXN19410.1"/>
    </source>
</evidence>
<comment type="caution">
    <text evidence="2">The sequence shown here is derived from an EMBL/GenBank/DDBJ whole genome shotgun (WGS) entry which is preliminary data.</text>
</comment>
<keyword evidence="3" id="KW-1185">Reference proteome</keyword>
<protein>
    <submittedName>
        <fullName evidence="2">Uncharacterized protein</fullName>
    </submittedName>
</protein>
<dbReference type="EMBL" id="QBIY01012672">
    <property type="protein sequence ID" value="RXN19410.1"/>
    <property type="molecule type" value="Genomic_DNA"/>
</dbReference>
<gene>
    <name evidence="2" type="ORF">ROHU_025772</name>
</gene>
<reference evidence="2 3" key="1">
    <citation type="submission" date="2018-03" db="EMBL/GenBank/DDBJ databases">
        <title>Draft genome sequence of Rohu Carp (Labeo rohita).</title>
        <authorList>
            <person name="Das P."/>
            <person name="Kushwaha B."/>
            <person name="Joshi C.G."/>
            <person name="Kumar D."/>
            <person name="Nagpure N.S."/>
            <person name="Sahoo L."/>
            <person name="Das S.P."/>
            <person name="Bit A."/>
            <person name="Patnaik S."/>
            <person name="Meher P.K."/>
            <person name="Jayasankar P."/>
            <person name="Koringa P.G."/>
            <person name="Patel N.V."/>
            <person name="Hinsu A.T."/>
            <person name="Kumar R."/>
            <person name="Pandey M."/>
            <person name="Agarwal S."/>
            <person name="Srivastava S."/>
            <person name="Singh M."/>
            <person name="Iquebal M.A."/>
            <person name="Jaiswal S."/>
            <person name="Angadi U.B."/>
            <person name="Kumar N."/>
            <person name="Raza M."/>
            <person name="Shah T.M."/>
            <person name="Rai A."/>
            <person name="Jena J.K."/>
        </authorList>
    </citation>
    <scope>NUCLEOTIDE SEQUENCE [LARGE SCALE GENOMIC DNA]</scope>
    <source>
        <strain evidence="2">DASCIFA01</strain>
        <tissue evidence="2">Testis</tissue>
    </source>
</reference>
<evidence type="ECO:0000313" key="3">
    <source>
        <dbReference type="Proteomes" id="UP000290572"/>
    </source>
</evidence>
<dbReference type="Proteomes" id="UP000290572">
    <property type="component" value="Unassembled WGS sequence"/>
</dbReference>
<evidence type="ECO:0000256" key="1">
    <source>
        <dbReference type="SAM" id="Phobius"/>
    </source>
</evidence>
<keyword evidence="1" id="KW-0472">Membrane</keyword>
<sequence>MIGQRGSGLSPAVVTGICVVVLLIASVPAAVFIYQKRRARRKETENNHDQSIKEEDRVDYAPISITERGRSSCMIISPGTS</sequence>